<accession>A0A1G5S445</accession>
<dbReference type="AlphaFoldDB" id="A0A1G5S445"/>
<dbReference type="InterPro" id="IPR029000">
    <property type="entry name" value="Cyclophilin-like_dom_sf"/>
</dbReference>
<dbReference type="EMBL" id="FMWK01000017">
    <property type="protein sequence ID" value="SCZ80917.1"/>
    <property type="molecule type" value="Genomic_DNA"/>
</dbReference>
<sequence>MENLFCKNTGKTLTALCVMAVNLFTGCGYNENAHVYSKVDSVQDNYVETIQSQVKADAKTNSNTATEDYLKDEEDVITDDERSTENMLKLFINDEEIQVIWEENESVEALKNLAEDKPIIIDMSMYGDFEQVGSIGQSIPSNDKQMTTSAGDIVLYSGNQLVVFYGSNSWAYTKLGHIENTSAEEMKKRLGSGDVNVTISIIE</sequence>
<evidence type="ECO:0000313" key="2">
    <source>
        <dbReference type="EMBL" id="SCZ80917.1"/>
    </source>
</evidence>
<proteinExistence type="predicted"/>
<evidence type="ECO:0000259" key="1">
    <source>
        <dbReference type="Pfam" id="PF18050"/>
    </source>
</evidence>
<dbReference type="PROSITE" id="PS51257">
    <property type="entry name" value="PROKAR_LIPOPROTEIN"/>
    <property type="match status" value="1"/>
</dbReference>
<name>A0A1G5S445_PSEXY</name>
<dbReference type="SUPFAM" id="SSF50891">
    <property type="entry name" value="Cyclophilin-like"/>
    <property type="match status" value="1"/>
</dbReference>
<evidence type="ECO:0000313" key="3">
    <source>
        <dbReference type="Proteomes" id="UP000199428"/>
    </source>
</evidence>
<reference evidence="2 3" key="1">
    <citation type="submission" date="2016-10" db="EMBL/GenBank/DDBJ databases">
        <authorList>
            <person name="de Groot N.N."/>
        </authorList>
    </citation>
    <scope>NUCLEOTIDE SEQUENCE [LARGE SCALE GENOMIC DNA]</scope>
    <source>
        <strain evidence="2 3">DSM 10317</strain>
    </source>
</reference>
<dbReference type="Pfam" id="PF18050">
    <property type="entry name" value="Cyclophil_like2"/>
    <property type="match status" value="1"/>
</dbReference>
<dbReference type="Proteomes" id="UP000199428">
    <property type="component" value="Unassembled WGS sequence"/>
</dbReference>
<organism evidence="2 3">
    <name type="scientific">Pseudobutyrivibrio xylanivorans</name>
    <dbReference type="NCBI Taxonomy" id="185007"/>
    <lineage>
        <taxon>Bacteria</taxon>
        <taxon>Bacillati</taxon>
        <taxon>Bacillota</taxon>
        <taxon>Clostridia</taxon>
        <taxon>Lachnospirales</taxon>
        <taxon>Lachnospiraceae</taxon>
        <taxon>Pseudobutyrivibrio</taxon>
    </lineage>
</organism>
<protein>
    <recommendedName>
        <fullName evidence="1">Cyclophilin-like domain-containing protein</fullName>
    </recommendedName>
</protein>
<gene>
    <name evidence="2" type="ORF">SAMN02910350_02542</name>
</gene>
<dbReference type="RefSeq" id="WP_242870469.1">
    <property type="nucleotide sequence ID" value="NZ_FMWK01000017.1"/>
</dbReference>
<dbReference type="InterPro" id="IPR041183">
    <property type="entry name" value="Cyclophilin-like"/>
</dbReference>
<feature type="domain" description="Cyclophilin-like" evidence="1">
    <location>
        <begin position="91"/>
        <end position="200"/>
    </location>
</feature>
<dbReference type="Gene3D" id="2.40.100.20">
    <property type="match status" value="1"/>
</dbReference>